<keyword evidence="5" id="KW-0574">Periplasm</keyword>
<keyword evidence="4" id="KW-0732">Signal</keyword>
<evidence type="ECO:0000313" key="13">
    <source>
        <dbReference type="EMBL" id="MBC9813648.1"/>
    </source>
</evidence>
<sequence>MANAQQSVEPKAKKIQKELTTHQHTRIDNYFWMNERDSKDVLDYIGEENKVSASFFDQHKKLINGLVKEFDKRINPNEIYPPYETNGVRYQETYAEGDDYMKTYILENGKKKLFIDENVRAKGHSYYALGNWMPSPNNQLVAFCEDFIGRRNYTIRFRNYSENTFLADQLEGTDGTIEWANDNKTVYYLKKDPQTLRSFQVYRHVLGTNQSEDALIYEETDERFEVAVGKSINNKYLFIFISSSTTTEVLLLDADNTSLPYQVFLKREQGHEYSVHAHTDGFYILTNKDAENKKVVFSQTIPASIEACEVIIPHSKDRLLESVEAIHSHLFVEERSNGLEQIRLLNLKTRQSEYIKIDEETYTIGLWETDNYLANTIEYRYNSMTTPTSVFKQDLTTGKKELIFQYELLDKTFHSADYESKRIWATANDGTKIPISLVYKKGTKLSEAPCLLYGYGSYGYTLPDVFSATRLSLLNRGFVYAQAHIRGEKYMGEQWYQEGKFLAKRNTFTDFINAAEYLGMQGYCNPEKLYINGGSAGGLLMGAVVNAAPYLFKGVIADVPFVDVVSTMLDETIPLTVGEYEEWGNPNDEEYYYYMLSYSPYDNVKRMDYPNLFITTGYHDSQVQYWEPLKWIAKIREYRTNKNLLLLDCNMDAGHGGGSGRSTERYEIAKSFAFILSLENIH</sequence>
<keyword evidence="6" id="KW-0378">Hydrolase</keyword>
<evidence type="ECO:0000256" key="10">
    <source>
        <dbReference type="SAM" id="MobiDB-lite"/>
    </source>
</evidence>
<feature type="domain" description="Peptidase S9 prolyl oligopeptidase catalytic" evidence="11">
    <location>
        <begin position="466"/>
        <end position="676"/>
    </location>
</feature>
<comment type="function">
    <text evidence="8">Cleaves peptide bonds on the C-terminal side of prolyl residues within peptides that are up to approximately 30 amino acids long. Has an absolute requirement for an X-Pro bond in the trans configuration immediately preceding the Pro-Y scissible bond.</text>
</comment>
<feature type="domain" description="Peptidase S9A N-terminal" evidence="12">
    <location>
        <begin position="10"/>
        <end position="403"/>
    </location>
</feature>
<evidence type="ECO:0000313" key="14">
    <source>
        <dbReference type="Proteomes" id="UP000652681"/>
    </source>
</evidence>
<gene>
    <name evidence="13" type="ORF">H9Y05_14325</name>
</gene>
<evidence type="ECO:0000256" key="8">
    <source>
        <dbReference type="ARBA" id="ARBA00060121"/>
    </source>
</evidence>
<dbReference type="Gene3D" id="3.40.50.1820">
    <property type="entry name" value="alpha/beta hydrolase"/>
    <property type="match status" value="1"/>
</dbReference>
<evidence type="ECO:0000256" key="9">
    <source>
        <dbReference type="ARBA" id="ARBA00081187"/>
    </source>
</evidence>
<comment type="similarity">
    <text evidence="2">Belongs to the peptidase S9A family.</text>
</comment>
<evidence type="ECO:0000256" key="1">
    <source>
        <dbReference type="ARBA" id="ARBA00004418"/>
    </source>
</evidence>
<keyword evidence="3" id="KW-0645">Protease</keyword>
<keyword evidence="14" id="KW-1185">Reference proteome</keyword>
<evidence type="ECO:0000256" key="5">
    <source>
        <dbReference type="ARBA" id="ARBA00022764"/>
    </source>
</evidence>
<dbReference type="InterPro" id="IPR051543">
    <property type="entry name" value="Serine_Peptidase_S9A"/>
</dbReference>
<dbReference type="FunFam" id="3.40.50.1820:FF:000005">
    <property type="entry name" value="Prolyl endopeptidase"/>
    <property type="match status" value="1"/>
</dbReference>
<evidence type="ECO:0000256" key="3">
    <source>
        <dbReference type="ARBA" id="ARBA00022670"/>
    </source>
</evidence>
<proteinExistence type="inferred from homology"/>
<dbReference type="Gene3D" id="2.130.10.120">
    <property type="entry name" value="Prolyl oligopeptidase, N-terminal domain"/>
    <property type="match status" value="1"/>
</dbReference>
<dbReference type="SUPFAM" id="SSF53474">
    <property type="entry name" value="alpha/beta-Hydrolases"/>
    <property type="match status" value="1"/>
</dbReference>
<evidence type="ECO:0000256" key="2">
    <source>
        <dbReference type="ARBA" id="ARBA00005228"/>
    </source>
</evidence>
<dbReference type="GO" id="GO:0006508">
    <property type="term" value="P:proteolysis"/>
    <property type="evidence" value="ECO:0007669"/>
    <property type="project" value="UniProtKB-KW"/>
</dbReference>
<dbReference type="GO" id="GO:0042597">
    <property type="term" value="C:periplasmic space"/>
    <property type="evidence" value="ECO:0007669"/>
    <property type="project" value="UniProtKB-SubCell"/>
</dbReference>
<dbReference type="InterPro" id="IPR002470">
    <property type="entry name" value="Peptidase_S9A"/>
</dbReference>
<dbReference type="InterPro" id="IPR002471">
    <property type="entry name" value="Pept_S9_AS"/>
</dbReference>
<accession>A0A8J6PFL5</accession>
<evidence type="ECO:0000256" key="6">
    <source>
        <dbReference type="ARBA" id="ARBA00022801"/>
    </source>
</evidence>
<feature type="region of interest" description="Disordered" evidence="10">
    <location>
        <begin position="1"/>
        <end position="20"/>
    </location>
</feature>
<evidence type="ECO:0000256" key="4">
    <source>
        <dbReference type="ARBA" id="ARBA00022729"/>
    </source>
</evidence>
<evidence type="ECO:0000259" key="11">
    <source>
        <dbReference type="Pfam" id="PF00326"/>
    </source>
</evidence>
<dbReference type="AlphaFoldDB" id="A0A8J6PFL5"/>
<keyword evidence="7" id="KW-0720">Serine protease</keyword>
<organism evidence="13 14">
    <name type="scientific">Taishania pollutisoli</name>
    <dbReference type="NCBI Taxonomy" id="2766479"/>
    <lineage>
        <taxon>Bacteria</taxon>
        <taxon>Pseudomonadati</taxon>
        <taxon>Bacteroidota</taxon>
        <taxon>Flavobacteriia</taxon>
        <taxon>Flavobacteriales</taxon>
        <taxon>Crocinitomicaceae</taxon>
        <taxon>Taishania</taxon>
    </lineage>
</organism>
<comment type="subcellular location">
    <subcellularLocation>
        <location evidence="1">Periplasm</location>
    </subcellularLocation>
</comment>
<dbReference type="Pfam" id="PF02897">
    <property type="entry name" value="Peptidase_S9_N"/>
    <property type="match status" value="1"/>
</dbReference>
<dbReference type="EMBL" id="JACVEL010000012">
    <property type="protein sequence ID" value="MBC9813648.1"/>
    <property type="molecule type" value="Genomic_DNA"/>
</dbReference>
<dbReference type="GO" id="GO:0004252">
    <property type="term" value="F:serine-type endopeptidase activity"/>
    <property type="evidence" value="ECO:0007669"/>
    <property type="project" value="InterPro"/>
</dbReference>
<dbReference type="PANTHER" id="PTHR11757">
    <property type="entry name" value="PROTEASE FAMILY S9A OLIGOPEPTIDASE"/>
    <property type="match status" value="1"/>
</dbReference>
<comment type="caution">
    <text evidence="13">The sequence shown here is derived from an EMBL/GenBank/DDBJ whole genome shotgun (WGS) entry which is preliminary data.</text>
</comment>
<evidence type="ECO:0000259" key="12">
    <source>
        <dbReference type="Pfam" id="PF02897"/>
    </source>
</evidence>
<dbReference type="InterPro" id="IPR023302">
    <property type="entry name" value="Pept_S9A_N"/>
</dbReference>
<evidence type="ECO:0000256" key="7">
    <source>
        <dbReference type="ARBA" id="ARBA00022825"/>
    </source>
</evidence>
<dbReference type="PRINTS" id="PR00862">
    <property type="entry name" value="PROLIGOPTASE"/>
</dbReference>
<feature type="compositionally biased region" description="Basic and acidic residues" evidence="10">
    <location>
        <begin position="10"/>
        <end position="20"/>
    </location>
</feature>
<dbReference type="Proteomes" id="UP000652681">
    <property type="component" value="Unassembled WGS sequence"/>
</dbReference>
<dbReference type="RefSeq" id="WP_216714679.1">
    <property type="nucleotide sequence ID" value="NZ_JACVEL010000012.1"/>
</dbReference>
<dbReference type="SUPFAM" id="SSF50993">
    <property type="entry name" value="Peptidase/esterase 'gauge' domain"/>
    <property type="match status" value="1"/>
</dbReference>
<dbReference type="PANTHER" id="PTHR11757:SF19">
    <property type="entry name" value="PROLYL ENDOPEPTIDASE-LIKE"/>
    <property type="match status" value="1"/>
</dbReference>
<dbReference type="Pfam" id="PF00326">
    <property type="entry name" value="Peptidase_S9"/>
    <property type="match status" value="1"/>
</dbReference>
<protein>
    <recommendedName>
        <fullName evidence="9">Proline-specific endopeptidase</fullName>
    </recommendedName>
</protein>
<dbReference type="InterPro" id="IPR001375">
    <property type="entry name" value="Peptidase_S9_cat"/>
</dbReference>
<dbReference type="PROSITE" id="PS00708">
    <property type="entry name" value="PRO_ENDOPEP_SER"/>
    <property type="match status" value="1"/>
</dbReference>
<dbReference type="InterPro" id="IPR029058">
    <property type="entry name" value="AB_hydrolase_fold"/>
</dbReference>
<name>A0A8J6PFL5_9FLAO</name>
<reference evidence="13" key="1">
    <citation type="submission" date="2020-09" db="EMBL/GenBank/DDBJ databases">
        <title>Taishania pollutisoli gen. nov., sp. nov., Isolated from Tetrabromobisphenol A-Contaminated Soil.</title>
        <authorList>
            <person name="Chen Q."/>
        </authorList>
    </citation>
    <scope>NUCLEOTIDE SEQUENCE</scope>
    <source>
        <strain evidence="13">CZZ-1</strain>
    </source>
</reference>